<dbReference type="EMBL" id="DF843626">
    <property type="protein sequence ID" value="GAT47508.1"/>
    <property type="molecule type" value="Genomic_DNA"/>
</dbReference>
<evidence type="ECO:0000256" key="1">
    <source>
        <dbReference type="SAM" id="Coils"/>
    </source>
</evidence>
<organism evidence="3 4">
    <name type="scientific">Mycena chlorophos</name>
    <name type="common">Agaric fungus</name>
    <name type="synonym">Agaricus chlorophos</name>
    <dbReference type="NCBI Taxonomy" id="658473"/>
    <lineage>
        <taxon>Eukaryota</taxon>
        <taxon>Fungi</taxon>
        <taxon>Dikarya</taxon>
        <taxon>Basidiomycota</taxon>
        <taxon>Agaricomycotina</taxon>
        <taxon>Agaricomycetes</taxon>
        <taxon>Agaricomycetidae</taxon>
        <taxon>Agaricales</taxon>
        <taxon>Marasmiineae</taxon>
        <taxon>Mycenaceae</taxon>
        <taxon>Mycena</taxon>
    </lineage>
</organism>
<accession>A0ABQ0L8Y3</accession>
<name>A0ABQ0L8Y3_MYCCL</name>
<feature type="region of interest" description="Disordered" evidence="2">
    <location>
        <begin position="44"/>
        <end position="198"/>
    </location>
</feature>
<sequence>MPPEGFVVSPRRVPDRGVALLKAKFEFKNNPPSANEQKAVIERMLKKRPGGLTVTSPPSSPNNTRSRMVRRLDASPSKLPVAKKQKKSDADNADYHHEDEDEGGQSDDSVRIVGSRTLRRTRNATPASNRTHSRPGPATSSSTSSVAPSSTRSTSAFTPTPAPAGANSLRSALVPSSKSRTSDPFTAEANDEMKPAERRVSFVADDDIDMEDAGQVKVEVVLGKGKGRAAGERPETPIASSSKLPVSITKIPSLSVAQKIQLAGQAQTAQELQLRQDELEMRRQELEFQRGRLAFLLDLHRTGQLAQLSLVLRAE</sequence>
<protein>
    <submittedName>
        <fullName evidence="3">Uncharacterized protein</fullName>
    </submittedName>
</protein>
<feature type="compositionally biased region" description="Polar residues" evidence="2">
    <location>
        <begin position="168"/>
        <end position="184"/>
    </location>
</feature>
<feature type="compositionally biased region" description="Basic and acidic residues" evidence="2">
    <location>
        <begin position="87"/>
        <end position="98"/>
    </location>
</feature>
<evidence type="ECO:0000256" key="2">
    <source>
        <dbReference type="SAM" id="MobiDB-lite"/>
    </source>
</evidence>
<feature type="coiled-coil region" evidence="1">
    <location>
        <begin position="262"/>
        <end position="289"/>
    </location>
</feature>
<feature type="compositionally biased region" description="Low complexity" evidence="2">
    <location>
        <begin position="55"/>
        <end position="66"/>
    </location>
</feature>
<feature type="compositionally biased region" description="Low complexity" evidence="2">
    <location>
        <begin position="134"/>
        <end position="156"/>
    </location>
</feature>
<reference evidence="3" key="1">
    <citation type="submission" date="2014-09" db="EMBL/GenBank/DDBJ databases">
        <title>Genome sequence of the luminous mushroom Mycena chlorophos for searching fungal bioluminescence genes.</title>
        <authorList>
            <person name="Tanaka Y."/>
            <person name="Kasuga D."/>
            <person name="Oba Y."/>
            <person name="Hase S."/>
            <person name="Sato K."/>
            <person name="Oba Y."/>
            <person name="Sakakibara Y."/>
        </authorList>
    </citation>
    <scope>NUCLEOTIDE SEQUENCE</scope>
</reference>
<dbReference type="Proteomes" id="UP000815677">
    <property type="component" value="Unassembled WGS sequence"/>
</dbReference>
<evidence type="ECO:0000313" key="4">
    <source>
        <dbReference type="Proteomes" id="UP000815677"/>
    </source>
</evidence>
<proteinExistence type="predicted"/>
<keyword evidence="4" id="KW-1185">Reference proteome</keyword>
<keyword evidence="1" id="KW-0175">Coiled coil</keyword>
<evidence type="ECO:0000313" key="3">
    <source>
        <dbReference type="EMBL" id="GAT47508.1"/>
    </source>
</evidence>
<gene>
    <name evidence="3" type="ORF">MCHLO_04968</name>
</gene>